<reference evidence="2 3" key="1">
    <citation type="journal article" date="2015" name="Genome Biol. Evol.">
        <title>Comparative Genomics of a Bacterivorous Green Alga Reveals Evolutionary Causalities and Consequences of Phago-Mixotrophic Mode of Nutrition.</title>
        <authorList>
            <person name="Burns J.A."/>
            <person name="Paasch A."/>
            <person name="Narechania A."/>
            <person name="Kim E."/>
        </authorList>
    </citation>
    <scope>NUCLEOTIDE SEQUENCE [LARGE SCALE GENOMIC DNA]</scope>
    <source>
        <strain evidence="2 3">PLY_AMNH</strain>
    </source>
</reference>
<evidence type="ECO:0000313" key="2">
    <source>
        <dbReference type="EMBL" id="KAK3238808.1"/>
    </source>
</evidence>
<feature type="compositionally biased region" description="Polar residues" evidence="1">
    <location>
        <begin position="103"/>
        <end position="116"/>
    </location>
</feature>
<feature type="non-terminal residue" evidence="2">
    <location>
        <position position="666"/>
    </location>
</feature>
<gene>
    <name evidence="2" type="ORF">CYMTET_51215</name>
</gene>
<accession>A0AAE0ES22</accession>
<proteinExistence type="predicted"/>
<feature type="region of interest" description="Disordered" evidence="1">
    <location>
        <begin position="385"/>
        <end position="466"/>
    </location>
</feature>
<sequence length="666" mass="70750">MVTLSQPVVQQVEELEKLRRDQDAVLRKINKIHLKLSETLQEDPKRAEKLPEKLWAKLKSFYDEACTLAEAEERLAGQCIRSLDARAAIESQRSSSGSRMNSVHTPSSAAGGQTSYPDAPAATSGVPAGLLPPAAAASDRLQLELQAQVQKLQLQSEVLRLTCDRVAPAVTEVIISYLTPAQVQKVLVCSYSGDSTHLRRYTVQALEAMHEIHHFPQLQAPVSAVSVSTAATPEAADLAELHSQVEEEEVTLVEPGAEAVGHARALPIVNPATGEAVELKADGPKTAPSDAAGATSPRLDLGIHRAQLLAHLRARVQQMTCGATAWGVAQTILDNLTVAQVEQVLACASCGDNSFLRLYTKQAVDAMGELHRFPHLMDVTPRQAVEKKRAAEAEQVPPRGGEAPRSGAVCITDPTTGEEIALPEKPSSGRAVELLDSDSSDFDSDAEYGSAMPERETEDGPDASGAYGVYSQHELADYAPPSMQPTLPSGGYPRWPAGNLQPYPEPRMTSHAIPIVSPTGERRGDCGAATAASTPHSVHRTRLAAVEAPAAVSRAIPIVAPDSKACASPQESKAPARRPISSLDSSAGAFCPRTPVPGASASGSITKGAAEGGPAFPRLPEACFETLKVPQHSACFIPHANLRPAQPLSSRRKIDRAKPLSSRRTI</sequence>
<dbReference type="Proteomes" id="UP001190700">
    <property type="component" value="Unassembled WGS sequence"/>
</dbReference>
<feature type="region of interest" description="Disordered" evidence="1">
    <location>
        <begin position="90"/>
        <end position="127"/>
    </location>
</feature>
<organism evidence="2 3">
    <name type="scientific">Cymbomonas tetramitiformis</name>
    <dbReference type="NCBI Taxonomy" id="36881"/>
    <lineage>
        <taxon>Eukaryota</taxon>
        <taxon>Viridiplantae</taxon>
        <taxon>Chlorophyta</taxon>
        <taxon>Pyramimonadophyceae</taxon>
        <taxon>Pyramimonadales</taxon>
        <taxon>Pyramimonadaceae</taxon>
        <taxon>Cymbomonas</taxon>
    </lineage>
</organism>
<comment type="caution">
    <text evidence="2">The sequence shown here is derived from an EMBL/GenBank/DDBJ whole genome shotgun (WGS) entry which is preliminary data.</text>
</comment>
<evidence type="ECO:0000256" key="1">
    <source>
        <dbReference type="SAM" id="MobiDB-lite"/>
    </source>
</evidence>
<name>A0AAE0ES22_9CHLO</name>
<feature type="compositionally biased region" description="Low complexity" evidence="1">
    <location>
        <begin position="91"/>
        <end position="102"/>
    </location>
</feature>
<protein>
    <submittedName>
        <fullName evidence="2">Uncharacterized protein</fullName>
    </submittedName>
</protein>
<evidence type="ECO:0000313" key="3">
    <source>
        <dbReference type="Proteomes" id="UP001190700"/>
    </source>
</evidence>
<feature type="region of interest" description="Disordered" evidence="1">
    <location>
        <begin position="565"/>
        <end position="589"/>
    </location>
</feature>
<dbReference type="AlphaFoldDB" id="A0AAE0ES22"/>
<keyword evidence="3" id="KW-1185">Reference proteome</keyword>
<dbReference type="EMBL" id="LGRX02034101">
    <property type="protein sequence ID" value="KAK3238808.1"/>
    <property type="molecule type" value="Genomic_DNA"/>
</dbReference>
<feature type="compositionally biased region" description="Acidic residues" evidence="1">
    <location>
        <begin position="435"/>
        <end position="446"/>
    </location>
</feature>
<feature type="region of interest" description="Disordered" evidence="1">
    <location>
        <begin position="647"/>
        <end position="666"/>
    </location>
</feature>